<dbReference type="Pfam" id="PF22694">
    <property type="entry name" value="CtpB_N-like"/>
    <property type="match status" value="1"/>
</dbReference>
<dbReference type="SMART" id="SM00228">
    <property type="entry name" value="PDZ"/>
    <property type="match status" value="1"/>
</dbReference>
<dbReference type="InterPro" id="IPR004447">
    <property type="entry name" value="Peptidase_S41A"/>
</dbReference>
<name>S3L4D5_TREMA</name>
<dbReference type="AlphaFoldDB" id="S3L4D5"/>
<dbReference type="InterPro" id="IPR041489">
    <property type="entry name" value="PDZ_6"/>
</dbReference>
<dbReference type="GO" id="GO:0007165">
    <property type="term" value="P:signal transduction"/>
    <property type="evidence" value="ECO:0007669"/>
    <property type="project" value="TreeGrafter"/>
</dbReference>
<gene>
    <name evidence="8" type="ORF">HMPREF9194_02005</name>
</gene>
<dbReference type="InterPro" id="IPR055210">
    <property type="entry name" value="CtpA/B_N"/>
</dbReference>
<dbReference type="eggNOG" id="COG0793">
    <property type="taxonomic scope" value="Bacteria"/>
</dbReference>
<dbReference type="Proteomes" id="UP000014541">
    <property type="component" value="Unassembled WGS sequence"/>
</dbReference>
<dbReference type="InterPro" id="IPR001478">
    <property type="entry name" value="PDZ"/>
</dbReference>
<proteinExistence type="inferred from homology"/>
<dbReference type="SMART" id="SM00245">
    <property type="entry name" value="TSPc"/>
    <property type="match status" value="1"/>
</dbReference>
<keyword evidence="3 5" id="KW-0378">Hydrolase</keyword>
<dbReference type="EMBL" id="ATFF01000006">
    <property type="protein sequence ID" value="EPF31654.1"/>
    <property type="molecule type" value="Genomic_DNA"/>
</dbReference>
<evidence type="ECO:0000256" key="3">
    <source>
        <dbReference type="ARBA" id="ARBA00022801"/>
    </source>
</evidence>
<evidence type="ECO:0000313" key="9">
    <source>
        <dbReference type="Proteomes" id="UP000014541"/>
    </source>
</evidence>
<keyword evidence="6" id="KW-0732">Signal</keyword>
<dbReference type="InterPro" id="IPR005151">
    <property type="entry name" value="Tail-specific_protease"/>
</dbReference>
<comment type="similarity">
    <text evidence="1 5">Belongs to the peptidase S41A family.</text>
</comment>
<dbReference type="PANTHER" id="PTHR32060">
    <property type="entry name" value="TAIL-SPECIFIC PROTEASE"/>
    <property type="match status" value="1"/>
</dbReference>
<dbReference type="OrthoDB" id="9812068at2"/>
<feature type="signal peptide" evidence="6">
    <location>
        <begin position="1"/>
        <end position="34"/>
    </location>
</feature>
<accession>S3L4D5</accession>
<dbReference type="PATRIC" id="fig|1125699.3.peg.2025"/>
<feature type="domain" description="PDZ" evidence="7">
    <location>
        <begin position="99"/>
        <end position="188"/>
    </location>
</feature>
<dbReference type="GO" id="GO:0008236">
    <property type="term" value="F:serine-type peptidase activity"/>
    <property type="evidence" value="ECO:0007669"/>
    <property type="project" value="UniProtKB-KW"/>
</dbReference>
<evidence type="ECO:0000259" key="7">
    <source>
        <dbReference type="PROSITE" id="PS50106"/>
    </source>
</evidence>
<evidence type="ECO:0000256" key="4">
    <source>
        <dbReference type="ARBA" id="ARBA00022825"/>
    </source>
</evidence>
<evidence type="ECO:0000256" key="6">
    <source>
        <dbReference type="SAM" id="SignalP"/>
    </source>
</evidence>
<keyword evidence="2 5" id="KW-0645">Protease</keyword>
<dbReference type="Gene3D" id="2.30.42.10">
    <property type="match status" value="1"/>
</dbReference>
<protein>
    <submittedName>
        <fullName evidence="8">C-terminal processing peptidase</fullName>
    </submittedName>
</protein>
<organism evidence="8 9">
    <name type="scientific">Treponema maltophilum ATCC 51939</name>
    <dbReference type="NCBI Taxonomy" id="1125699"/>
    <lineage>
        <taxon>Bacteria</taxon>
        <taxon>Pseudomonadati</taxon>
        <taxon>Spirochaetota</taxon>
        <taxon>Spirochaetia</taxon>
        <taxon>Spirochaetales</taxon>
        <taxon>Treponemataceae</taxon>
        <taxon>Treponema</taxon>
    </lineage>
</organism>
<dbReference type="STRING" id="1125699.HMPREF9194_02005"/>
<dbReference type="Pfam" id="PF03572">
    <property type="entry name" value="Peptidase_S41"/>
    <property type="match status" value="1"/>
</dbReference>
<dbReference type="GO" id="GO:0030288">
    <property type="term" value="C:outer membrane-bounded periplasmic space"/>
    <property type="evidence" value="ECO:0007669"/>
    <property type="project" value="TreeGrafter"/>
</dbReference>
<reference evidence="8 9" key="1">
    <citation type="submission" date="2013-04" db="EMBL/GenBank/DDBJ databases">
        <title>The Genome Sequence of Treponema maltophilum ATCC 51939.</title>
        <authorList>
            <consortium name="The Broad Institute Genomics Platform"/>
            <person name="Earl A."/>
            <person name="Ward D."/>
            <person name="Feldgarden M."/>
            <person name="Gevers D."/>
            <person name="Leonetti C."/>
            <person name="Blanton J.M."/>
            <person name="Dewhirst F.E."/>
            <person name="Izard J."/>
            <person name="Walker B."/>
            <person name="Young S."/>
            <person name="Zeng Q."/>
            <person name="Gargeya S."/>
            <person name="Fitzgerald M."/>
            <person name="Haas B."/>
            <person name="Abouelleil A."/>
            <person name="Allen A.W."/>
            <person name="Alvarado L."/>
            <person name="Arachchi H.M."/>
            <person name="Berlin A.M."/>
            <person name="Chapman S.B."/>
            <person name="Gainer-Dewar J."/>
            <person name="Goldberg J."/>
            <person name="Griggs A."/>
            <person name="Gujja S."/>
            <person name="Hansen M."/>
            <person name="Howarth C."/>
            <person name="Imamovic A."/>
            <person name="Ireland A."/>
            <person name="Larimer J."/>
            <person name="McCowan C."/>
            <person name="Murphy C."/>
            <person name="Pearson M."/>
            <person name="Poon T.W."/>
            <person name="Priest M."/>
            <person name="Roberts A."/>
            <person name="Saif S."/>
            <person name="Shea T."/>
            <person name="Sisk P."/>
            <person name="Sykes S."/>
            <person name="Wortman J."/>
            <person name="Nusbaum C."/>
            <person name="Birren B."/>
        </authorList>
    </citation>
    <scope>NUCLEOTIDE SEQUENCE [LARGE SCALE GENOMIC DNA]</scope>
    <source>
        <strain evidence="8 9">ATCC 51939</strain>
    </source>
</reference>
<dbReference type="SUPFAM" id="SSF50156">
    <property type="entry name" value="PDZ domain-like"/>
    <property type="match status" value="1"/>
</dbReference>
<dbReference type="RefSeq" id="WP_016526263.1">
    <property type="nucleotide sequence ID" value="NZ_KE332518.1"/>
</dbReference>
<sequence length="502" mass="54764">MKNLKNAAPVRFLLTAVFTLCLALCILNIPSVFAQTSASSAQKDSQTRQYMELLNSVYTFVLENYVDETDPKVLYEGALKGMMDAFQDPYTAYLGSAQMRDLNDTTTGGFGGVGLSITKPAESSAEKPAYVEVVSPIEDTPGWKAGIQAGDLILSIDGTSTADITMEEVLKILRGPKDTSVNLIIRRGKTSEFPVTLVRAIIEVPTVKYGMINNGKQKTGYIRIIEFTPKTPSRVQEALNSFKEASFDSLIIDLRNNPGGLITSVVEVADKFIDSGIIVSTKSRLTFENSVYRATAKATVLPKGIPLVVLINKGSASASEILAGALKDDHLAYLVGERTYGKGSVQQVVPLPNSDGIKLTMARYYTPSDSNIDKIGIPPDKEVLLPVLSESEEKAYANLVTDGTIAKYAESHPNMSEKEIAAYAKELQKSYNLELRLLRRLIKLEVNRKKPADLYDLDYDLQLQAALETLKLPNFNALVKSAKTIKELQADAASESAQAAKK</sequence>
<dbReference type="GO" id="GO:0004175">
    <property type="term" value="F:endopeptidase activity"/>
    <property type="evidence" value="ECO:0007669"/>
    <property type="project" value="TreeGrafter"/>
</dbReference>
<dbReference type="NCBIfam" id="TIGR00225">
    <property type="entry name" value="prc"/>
    <property type="match status" value="1"/>
</dbReference>
<dbReference type="PANTHER" id="PTHR32060:SF30">
    <property type="entry name" value="CARBOXY-TERMINAL PROCESSING PROTEASE CTPA"/>
    <property type="match status" value="1"/>
</dbReference>
<evidence type="ECO:0000256" key="2">
    <source>
        <dbReference type="ARBA" id="ARBA00022670"/>
    </source>
</evidence>
<dbReference type="Gene3D" id="3.90.226.10">
    <property type="entry name" value="2-enoyl-CoA Hydratase, Chain A, domain 1"/>
    <property type="match status" value="1"/>
</dbReference>
<evidence type="ECO:0000313" key="8">
    <source>
        <dbReference type="EMBL" id="EPF31654.1"/>
    </source>
</evidence>
<comment type="caution">
    <text evidence="8">The sequence shown here is derived from an EMBL/GenBank/DDBJ whole genome shotgun (WGS) entry which is preliminary data.</text>
</comment>
<dbReference type="PROSITE" id="PS50106">
    <property type="entry name" value="PDZ"/>
    <property type="match status" value="1"/>
</dbReference>
<dbReference type="InterPro" id="IPR029045">
    <property type="entry name" value="ClpP/crotonase-like_dom_sf"/>
</dbReference>
<dbReference type="SUPFAM" id="SSF52096">
    <property type="entry name" value="ClpP/crotonase"/>
    <property type="match status" value="1"/>
</dbReference>
<dbReference type="HOGENOM" id="CLU_017295_3_0_12"/>
<dbReference type="Pfam" id="PF17820">
    <property type="entry name" value="PDZ_6"/>
    <property type="match status" value="1"/>
</dbReference>
<keyword evidence="4 5" id="KW-0720">Serine protease</keyword>
<feature type="chain" id="PRO_5004523138" evidence="6">
    <location>
        <begin position="35"/>
        <end position="502"/>
    </location>
</feature>
<dbReference type="CDD" id="cd06782">
    <property type="entry name" value="cpPDZ_CPP-like"/>
    <property type="match status" value="1"/>
</dbReference>
<dbReference type="CDD" id="cd07560">
    <property type="entry name" value="Peptidase_S41_CPP"/>
    <property type="match status" value="1"/>
</dbReference>
<dbReference type="GO" id="GO:0006508">
    <property type="term" value="P:proteolysis"/>
    <property type="evidence" value="ECO:0007669"/>
    <property type="project" value="UniProtKB-KW"/>
</dbReference>
<dbReference type="Gene3D" id="3.30.750.44">
    <property type="match status" value="1"/>
</dbReference>
<dbReference type="InterPro" id="IPR036034">
    <property type="entry name" value="PDZ_sf"/>
</dbReference>
<evidence type="ECO:0000256" key="5">
    <source>
        <dbReference type="RuleBase" id="RU004404"/>
    </source>
</evidence>
<evidence type="ECO:0000256" key="1">
    <source>
        <dbReference type="ARBA" id="ARBA00009179"/>
    </source>
</evidence>
<keyword evidence="9" id="KW-1185">Reference proteome</keyword>
<dbReference type="FunFam" id="2.30.42.10:FF:000063">
    <property type="entry name" value="Peptidase, S41 family"/>
    <property type="match status" value="1"/>
</dbReference>